<organism evidence="2 3">
    <name type="scientific">Blyttiomyces helicus</name>
    <dbReference type="NCBI Taxonomy" id="388810"/>
    <lineage>
        <taxon>Eukaryota</taxon>
        <taxon>Fungi</taxon>
        <taxon>Fungi incertae sedis</taxon>
        <taxon>Chytridiomycota</taxon>
        <taxon>Chytridiomycota incertae sedis</taxon>
        <taxon>Chytridiomycetes</taxon>
        <taxon>Chytridiomycetes incertae sedis</taxon>
        <taxon>Blyttiomyces</taxon>
    </lineage>
</organism>
<feature type="compositionally biased region" description="Basic and acidic residues" evidence="1">
    <location>
        <begin position="180"/>
        <end position="189"/>
    </location>
</feature>
<feature type="region of interest" description="Disordered" evidence="1">
    <location>
        <begin position="145"/>
        <end position="218"/>
    </location>
</feature>
<accession>A0A4P9W180</accession>
<name>A0A4P9W180_9FUNG</name>
<evidence type="ECO:0000256" key="1">
    <source>
        <dbReference type="SAM" id="MobiDB-lite"/>
    </source>
</evidence>
<gene>
    <name evidence="2" type="ORF">BDK51DRAFT_46835</name>
</gene>
<feature type="region of interest" description="Disordered" evidence="1">
    <location>
        <begin position="67"/>
        <end position="88"/>
    </location>
</feature>
<protein>
    <submittedName>
        <fullName evidence="2">Uncharacterized protein</fullName>
    </submittedName>
</protein>
<evidence type="ECO:0000313" key="2">
    <source>
        <dbReference type="EMBL" id="RKO83816.1"/>
    </source>
</evidence>
<dbReference type="EMBL" id="ML000805">
    <property type="protein sequence ID" value="RKO83816.1"/>
    <property type="molecule type" value="Genomic_DNA"/>
</dbReference>
<reference evidence="3" key="1">
    <citation type="journal article" date="2018" name="Nat. Microbiol.">
        <title>Leveraging single-cell genomics to expand the fungal tree of life.</title>
        <authorList>
            <person name="Ahrendt S.R."/>
            <person name="Quandt C.A."/>
            <person name="Ciobanu D."/>
            <person name="Clum A."/>
            <person name="Salamov A."/>
            <person name="Andreopoulos B."/>
            <person name="Cheng J.F."/>
            <person name="Woyke T."/>
            <person name="Pelin A."/>
            <person name="Henrissat B."/>
            <person name="Reynolds N.K."/>
            <person name="Benny G.L."/>
            <person name="Smith M.E."/>
            <person name="James T.Y."/>
            <person name="Grigoriev I.V."/>
        </authorList>
    </citation>
    <scope>NUCLEOTIDE SEQUENCE [LARGE SCALE GENOMIC DNA]</scope>
</reference>
<keyword evidence="3" id="KW-1185">Reference proteome</keyword>
<dbReference type="Proteomes" id="UP000269721">
    <property type="component" value="Unassembled WGS sequence"/>
</dbReference>
<dbReference type="AlphaFoldDB" id="A0A4P9W180"/>
<proteinExistence type="predicted"/>
<feature type="compositionally biased region" description="Polar residues" evidence="1">
    <location>
        <begin position="67"/>
        <end position="77"/>
    </location>
</feature>
<sequence length="311" mass="33283">MGWVGCGEYDETTNSHCKSECADPDSAHPAASSWPPLDLALLPPNTIKCLPKVRARIAVPTKAKRTINPNKRSNTSYEPFPREREASGCPTAAPFVDSSRACRITTVPAASAPVLRKPAPPPAIAPSVRLPSAQHAALVLPDTTIPPALFSRPPPKNPTAYPAPRSSQLTSVDRPAAKTTTERRRETSRTKRRGKEKKPTQHPKAGAPSTVGSGCGNGEMDGGGLILTMVPFSRGSAALVQGVSGGSSQGPGLPQSKRTRWWPLLSLLMHSRRLGKRGQALFEMCGPLWKYKMDRAISANAILLICRVPRG</sequence>
<evidence type="ECO:0000313" key="3">
    <source>
        <dbReference type="Proteomes" id="UP000269721"/>
    </source>
</evidence>